<dbReference type="SUPFAM" id="SSF88946">
    <property type="entry name" value="Sigma2 domain of RNA polymerase sigma factors"/>
    <property type="match status" value="1"/>
</dbReference>
<evidence type="ECO:0000256" key="1">
    <source>
        <dbReference type="ARBA" id="ARBA00010641"/>
    </source>
</evidence>
<dbReference type="InterPro" id="IPR013324">
    <property type="entry name" value="RNA_pol_sigma_r3/r4-like"/>
</dbReference>
<evidence type="ECO:0000259" key="7">
    <source>
        <dbReference type="Pfam" id="PF08281"/>
    </source>
</evidence>
<dbReference type="CDD" id="cd06171">
    <property type="entry name" value="Sigma70_r4"/>
    <property type="match status" value="1"/>
</dbReference>
<feature type="domain" description="SnoaL-like" evidence="8">
    <location>
        <begin position="197"/>
        <end position="268"/>
    </location>
</feature>
<dbReference type="SUPFAM" id="SSF88659">
    <property type="entry name" value="Sigma3 and sigma4 domains of RNA polymerase sigma factors"/>
    <property type="match status" value="1"/>
</dbReference>
<dbReference type="InterPro" id="IPR013249">
    <property type="entry name" value="RNA_pol_sigma70_r4_t2"/>
</dbReference>
<feature type="domain" description="RNA polymerase sigma-70 region 2" evidence="6">
    <location>
        <begin position="25"/>
        <end position="89"/>
    </location>
</feature>
<dbReference type="Gene3D" id="3.10.450.50">
    <property type="match status" value="1"/>
</dbReference>
<dbReference type="NCBIfam" id="TIGR02937">
    <property type="entry name" value="sigma70-ECF"/>
    <property type="match status" value="1"/>
</dbReference>
<comment type="subunit">
    <text evidence="2">Interacts transiently with the RNA polymerase catalytic core formed by RpoA, RpoB, RpoC and RpoZ (2 alpha, 1 beta, 1 beta' and 1 omega subunit) to form the RNA polymerase holoenzyme that can initiate transcription.</text>
</comment>
<dbReference type="PANTHER" id="PTHR43133:SF65">
    <property type="entry name" value="ECF RNA POLYMERASE SIGMA FACTOR SIGG"/>
    <property type="match status" value="1"/>
</dbReference>
<dbReference type="GO" id="GO:0016987">
    <property type="term" value="F:sigma factor activity"/>
    <property type="evidence" value="ECO:0007669"/>
    <property type="project" value="UniProtKB-KW"/>
</dbReference>
<evidence type="ECO:0000256" key="2">
    <source>
        <dbReference type="ARBA" id="ARBA00011344"/>
    </source>
</evidence>
<dbReference type="InterPro" id="IPR007627">
    <property type="entry name" value="RNA_pol_sigma70_r2"/>
</dbReference>
<sequence>MTGPSFSVGTGMNVAVDATRFAELTRRHHRELRVHCYRLLGSLDAAEDHVQEVFLRAWRSREAFEERASARTWLYRIATNACLDTLRRTTPPLQPYPDHLLDERPGPDAVAIGRETISLAFLAAIQLLPPRQRAVLILRDVLSWTAGETAALLGTSVPAANSALQRARATLRERWPGGRLEWSPAALPDPAQRELLARYIAAHERADPQALVDLLHEDIRLTIEPGVGEWNGRAAVARALRRDMNTPGRWRMLPTAANRQPAVAAYVRGAGDTVFRSFALIVLRPEAGLLAAMDVFETPGLFAAFGLPATLDDEQPTAPLMSR</sequence>
<keyword evidence="3" id="KW-0805">Transcription regulation</keyword>
<evidence type="ECO:0000259" key="8">
    <source>
        <dbReference type="Pfam" id="PF12680"/>
    </source>
</evidence>
<proteinExistence type="inferred from homology"/>
<dbReference type="Gene3D" id="1.10.1740.10">
    <property type="match status" value="1"/>
</dbReference>
<dbReference type="InterPro" id="IPR039425">
    <property type="entry name" value="RNA_pol_sigma-70-like"/>
</dbReference>
<accession>A0A1A8Z0K9</accession>
<dbReference type="PANTHER" id="PTHR43133">
    <property type="entry name" value="RNA POLYMERASE ECF-TYPE SIGMA FACTO"/>
    <property type="match status" value="1"/>
</dbReference>
<evidence type="ECO:0000256" key="3">
    <source>
        <dbReference type="ARBA" id="ARBA00023015"/>
    </source>
</evidence>
<evidence type="ECO:0000256" key="5">
    <source>
        <dbReference type="ARBA" id="ARBA00023163"/>
    </source>
</evidence>
<dbReference type="InterPro" id="IPR014284">
    <property type="entry name" value="RNA_pol_sigma-70_dom"/>
</dbReference>
<keyword evidence="10" id="KW-1185">Reference proteome</keyword>
<keyword evidence="4" id="KW-0731">Sigma factor</keyword>
<dbReference type="Pfam" id="PF08281">
    <property type="entry name" value="Sigma70_r4_2"/>
    <property type="match status" value="1"/>
</dbReference>
<dbReference type="Gene3D" id="1.10.10.10">
    <property type="entry name" value="Winged helix-like DNA-binding domain superfamily/Winged helix DNA-binding domain"/>
    <property type="match status" value="1"/>
</dbReference>
<keyword evidence="5" id="KW-0804">Transcription</keyword>
<reference evidence="9 10" key="1">
    <citation type="submission" date="2016-06" db="EMBL/GenBank/DDBJ databases">
        <authorList>
            <person name="Kjaerup R.B."/>
            <person name="Dalgaard T.S."/>
            <person name="Juul-Madsen H.R."/>
        </authorList>
    </citation>
    <scope>NUCLEOTIDE SEQUENCE [LARGE SCALE GENOMIC DNA]</scope>
    <source>
        <strain evidence="9 10">DSM 45248</strain>
    </source>
</reference>
<dbReference type="InterPro" id="IPR037401">
    <property type="entry name" value="SnoaL-like"/>
</dbReference>
<protein>
    <submittedName>
        <fullName evidence="9">RNA polymerase sigma-70 factor, ECF subfamily</fullName>
    </submittedName>
</protein>
<dbReference type="GO" id="GO:0006352">
    <property type="term" value="P:DNA-templated transcription initiation"/>
    <property type="evidence" value="ECO:0007669"/>
    <property type="project" value="InterPro"/>
</dbReference>
<dbReference type="InterPro" id="IPR032710">
    <property type="entry name" value="NTF2-like_dom_sf"/>
</dbReference>
<evidence type="ECO:0000313" key="10">
    <source>
        <dbReference type="Proteomes" id="UP000198765"/>
    </source>
</evidence>
<dbReference type="GO" id="GO:0003677">
    <property type="term" value="F:DNA binding"/>
    <property type="evidence" value="ECO:0007669"/>
    <property type="project" value="InterPro"/>
</dbReference>
<dbReference type="EMBL" id="LT594324">
    <property type="protein sequence ID" value="SBT37315.1"/>
    <property type="molecule type" value="Genomic_DNA"/>
</dbReference>
<feature type="domain" description="RNA polymerase sigma factor 70 region 4 type 2" evidence="7">
    <location>
        <begin position="119"/>
        <end position="171"/>
    </location>
</feature>
<dbReference type="PATRIC" id="fig|299146.4.peg.92"/>
<dbReference type="NCBIfam" id="NF006089">
    <property type="entry name" value="PRK08241.1"/>
    <property type="match status" value="1"/>
</dbReference>
<evidence type="ECO:0000313" key="9">
    <source>
        <dbReference type="EMBL" id="SBT37315.1"/>
    </source>
</evidence>
<dbReference type="InterPro" id="IPR036388">
    <property type="entry name" value="WH-like_DNA-bd_sf"/>
</dbReference>
<name>A0A1A8Z0K9_9ACTN</name>
<dbReference type="AlphaFoldDB" id="A0A1A8Z0K9"/>
<dbReference type="Proteomes" id="UP000198765">
    <property type="component" value="Chromosome I"/>
</dbReference>
<dbReference type="Pfam" id="PF04542">
    <property type="entry name" value="Sigma70_r2"/>
    <property type="match status" value="1"/>
</dbReference>
<dbReference type="InterPro" id="IPR013325">
    <property type="entry name" value="RNA_pol_sigma_r2"/>
</dbReference>
<dbReference type="SUPFAM" id="SSF54427">
    <property type="entry name" value="NTF2-like"/>
    <property type="match status" value="1"/>
</dbReference>
<comment type="similarity">
    <text evidence="1">Belongs to the sigma-70 factor family. ECF subfamily.</text>
</comment>
<evidence type="ECO:0000259" key="6">
    <source>
        <dbReference type="Pfam" id="PF04542"/>
    </source>
</evidence>
<evidence type="ECO:0000256" key="4">
    <source>
        <dbReference type="ARBA" id="ARBA00023082"/>
    </source>
</evidence>
<organism evidence="9 10">
    <name type="scientific">Micromonospora narathiwatensis</name>
    <dbReference type="NCBI Taxonomy" id="299146"/>
    <lineage>
        <taxon>Bacteria</taxon>
        <taxon>Bacillati</taxon>
        <taxon>Actinomycetota</taxon>
        <taxon>Actinomycetes</taxon>
        <taxon>Micromonosporales</taxon>
        <taxon>Micromonosporaceae</taxon>
        <taxon>Micromonospora</taxon>
    </lineage>
</organism>
<gene>
    <name evidence="9" type="ORF">GA0070621_0093</name>
</gene>
<dbReference type="Pfam" id="PF12680">
    <property type="entry name" value="SnoaL_2"/>
    <property type="match status" value="1"/>
</dbReference>